<feature type="chain" id="PRO_5042851366" evidence="1">
    <location>
        <begin position="26"/>
        <end position="237"/>
    </location>
</feature>
<keyword evidence="3" id="KW-1185">Reference proteome</keyword>
<dbReference type="Proteomes" id="UP001381693">
    <property type="component" value="Unassembled WGS sequence"/>
</dbReference>
<feature type="non-terminal residue" evidence="2">
    <location>
        <position position="237"/>
    </location>
</feature>
<comment type="caution">
    <text evidence="2">The sequence shown here is derived from an EMBL/GenBank/DDBJ whole genome shotgun (WGS) entry which is preliminary data.</text>
</comment>
<evidence type="ECO:0000256" key="1">
    <source>
        <dbReference type="SAM" id="SignalP"/>
    </source>
</evidence>
<name>A0AAN8XVX6_HALRR</name>
<gene>
    <name evidence="2" type="ORF">SK128_024693</name>
</gene>
<proteinExistence type="predicted"/>
<keyword evidence="1" id="KW-0732">Signal</keyword>
<dbReference type="EMBL" id="JAXCGZ010001096">
    <property type="protein sequence ID" value="KAK7085369.1"/>
    <property type="molecule type" value="Genomic_DNA"/>
</dbReference>
<sequence length="237" mass="26756">MCILKLEAWQGWYFNLLLMATSVRAFSSRDTVSLDLRSGIVRGFSPHVKFISTPESTPNVSAALLSDPDWCGREAVLEVATGGVGEDPTLLLDLEYSSPKLWTLHIADSLNATGYQGGTYTEAHINNRQWRVYGRGPELLQDSLDGTRLLALTDSAIQRYYHFRLYLSHHALEWRYGRQFGGRRGALDGPELFKMSTETEEEEDEEEEGKQNDRISLYIGLNRIIGGRWRLGSGLCH</sequence>
<feature type="signal peptide" evidence="1">
    <location>
        <begin position="1"/>
        <end position="25"/>
    </location>
</feature>
<dbReference type="AlphaFoldDB" id="A0AAN8XVX6"/>
<reference evidence="2 3" key="1">
    <citation type="submission" date="2023-11" db="EMBL/GenBank/DDBJ databases">
        <title>Halocaridina rubra genome assembly.</title>
        <authorList>
            <person name="Smith C."/>
        </authorList>
    </citation>
    <scope>NUCLEOTIDE SEQUENCE [LARGE SCALE GENOMIC DNA]</scope>
    <source>
        <strain evidence="2">EP-1</strain>
        <tissue evidence="2">Whole</tissue>
    </source>
</reference>
<protein>
    <submittedName>
        <fullName evidence="2">Uncharacterized protein</fullName>
    </submittedName>
</protein>
<evidence type="ECO:0000313" key="3">
    <source>
        <dbReference type="Proteomes" id="UP001381693"/>
    </source>
</evidence>
<evidence type="ECO:0000313" key="2">
    <source>
        <dbReference type="EMBL" id="KAK7085369.1"/>
    </source>
</evidence>
<accession>A0AAN8XVX6</accession>
<organism evidence="2 3">
    <name type="scientific">Halocaridina rubra</name>
    <name type="common">Hawaiian red shrimp</name>
    <dbReference type="NCBI Taxonomy" id="373956"/>
    <lineage>
        <taxon>Eukaryota</taxon>
        <taxon>Metazoa</taxon>
        <taxon>Ecdysozoa</taxon>
        <taxon>Arthropoda</taxon>
        <taxon>Crustacea</taxon>
        <taxon>Multicrustacea</taxon>
        <taxon>Malacostraca</taxon>
        <taxon>Eumalacostraca</taxon>
        <taxon>Eucarida</taxon>
        <taxon>Decapoda</taxon>
        <taxon>Pleocyemata</taxon>
        <taxon>Caridea</taxon>
        <taxon>Atyoidea</taxon>
        <taxon>Atyidae</taxon>
        <taxon>Halocaridina</taxon>
    </lineage>
</organism>